<dbReference type="EMBL" id="QOHO01000087">
    <property type="protein sequence ID" value="RFZ76421.1"/>
    <property type="molecule type" value="Genomic_DNA"/>
</dbReference>
<organism evidence="3 4">
    <name type="scientific">Lacrimispora amygdalina</name>
    <dbReference type="NCBI Taxonomy" id="253257"/>
    <lineage>
        <taxon>Bacteria</taxon>
        <taxon>Bacillati</taxon>
        <taxon>Bacillota</taxon>
        <taxon>Clostridia</taxon>
        <taxon>Lachnospirales</taxon>
        <taxon>Lachnospiraceae</taxon>
        <taxon>Lacrimispora</taxon>
    </lineage>
</organism>
<feature type="domain" description="Deacetylase PdaC" evidence="2">
    <location>
        <begin position="17"/>
        <end position="115"/>
    </location>
</feature>
<evidence type="ECO:0000259" key="2">
    <source>
        <dbReference type="Pfam" id="PF13739"/>
    </source>
</evidence>
<evidence type="ECO:0000313" key="4">
    <source>
        <dbReference type="Proteomes" id="UP000260680"/>
    </source>
</evidence>
<dbReference type="OrthoDB" id="5637at2"/>
<evidence type="ECO:0000259" key="1">
    <source>
        <dbReference type="Pfam" id="PF11738"/>
    </source>
</evidence>
<accession>A0A3E2N696</accession>
<dbReference type="Gene3D" id="3.90.640.20">
    <property type="entry name" value="Heat-shock cognate protein, ATPase"/>
    <property type="match status" value="1"/>
</dbReference>
<dbReference type="Gene3D" id="3.30.565.40">
    <property type="entry name" value="Fervidobacterium nodosum Rt17-B1 like"/>
    <property type="match status" value="1"/>
</dbReference>
<dbReference type="Pfam" id="PF11738">
    <property type="entry name" value="DUF3298"/>
    <property type="match status" value="1"/>
</dbReference>
<dbReference type="RefSeq" id="WP_117419444.1">
    <property type="nucleotide sequence ID" value="NZ_QOHO01000087.1"/>
</dbReference>
<feature type="domain" description="DUF3298" evidence="1">
    <location>
        <begin position="134"/>
        <end position="213"/>
    </location>
</feature>
<reference evidence="3 4" key="1">
    <citation type="submission" date="2018-07" db="EMBL/GenBank/DDBJ databases">
        <title>New species, Clostridium PI-S10-A1B.</title>
        <authorList>
            <person name="Krishna G."/>
            <person name="Summeta K."/>
            <person name="Shikha S."/>
            <person name="Prabhu P.B."/>
            <person name="Suresh K."/>
        </authorList>
    </citation>
    <scope>NUCLEOTIDE SEQUENCE [LARGE SCALE GENOMIC DNA]</scope>
    <source>
        <strain evidence="3 4">PI-S10-A1B</strain>
    </source>
</reference>
<dbReference type="AlphaFoldDB" id="A0A3E2N696"/>
<protein>
    <submittedName>
        <fullName evidence="3">DUF3298/DUF4163 domain-containing protein</fullName>
    </submittedName>
</protein>
<dbReference type="Pfam" id="PF13739">
    <property type="entry name" value="PdaC"/>
    <property type="match status" value="1"/>
</dbReference>
<dbReference type="InterPro" id="IPR025303">
    <property type="entry name" value="PdaC"/>
</dbReference>
<evidence type="ECO:0000313" key="3">
    <source>
        <dbReference type="EMBL" id="RFZ76421.1"/>
    </source>
</evidence>
<dbReference type="Proteomes" id="UP000260680">
    <property type="component" value="Unassembled WGS sequence"/>
</dbReference>
<proteinExistence type="predicted"/>
<gene>
    <name evidence="3" type="ORF">DS742_23820</name>
</gene>
<dbReference type="InterPro" id="IPR037126">
    <property type="entry name" value="PdaC/RsiV-like_sf"/>
</dbReference>
<name>A0A3E2N696_9FIRM</name>
<sequence length="222" mass="25551">MQTISKKTKADVLLHNDVPVLTYTIHYPSFTSTCSSVTAPAISQFYEIQSRQAEKYCREVLYPQAVENAMYAKDNEFPFHSYEFLSDYDVTYNEDCITSLYTDQYSYLGGAHGNTLRQSQTWDFQTGDQLNLTDFFPDVKALNNTIFQVIENDISNRMKDAPASYFDDYPHLIRGNFDMNAFFLKPCGLVIYYQQYDIAPYASGIPEFFFPFEDCTEDAASS</sequence>
<dbReference type="InterPro" id="IPR021729">
    <property type="entry name" value="DUF3298"/>
</dbReference>
<comment type="caution">
    <text evidence="3">The sequence shown here is derived from an EMBL/GenBank/DDBJ whole genome shotgun (WGS) entry which is preliminary data.</text>
</comment>